<evidence type="ECO:0000259" key="2">
    <source>
        <dbReference type="SMART" id="SM00822"/>
    </source>
</evidence>
<dbReference type="Pfam" id="PF13561">
    <property type="entry name" value="adh_short_C2"/>
    <property type="match status" value="1"/>
</dbReference>
<evidence type="ECO:0000313" key="4">
    <source>
        <dbReference type="Proteomes" id="UP000708208"/>
    </source>
</evidence>
<dbReference type="PROSITE" id="PS00061">
    <property type="entry name" value="ADH_SHORT"/>
    <property type="match status" value="1"/>
</dbReference>
<dbReference type="FunFam" id="3.40.50.720:FF:000084">
    <property type="entry name" value="Short-chain dehydrogenase reductase"/>
    <property type="match status" value="1"/>
</dbReference>
<keyword evidence="1" id="KW-0560">Oxidoreductase</keyword>
<dbReference type="GO" id="GO:0016491">
    <property type="term" value="F:oxidoreductase activity"/>
    <property type="evidence" value="ECO:0007669"/>
    <property type="project" value="UniProtKB-KW"/>
</dbReference>
<dbReference type="AlphaFoldDB" id="A0A8J2Q6S0"/>
<comment type="caution">
    <text evidence="3">The sequence shown here is derived from an EMBL/GenBank/DDBJ whole genome shotgun (WGS) entry which is preliminary data.</text>
</comment>
<dbReference type="NCBIfam" id="NF005559">
    <property type="entry name" value="PRK07231.1"/>
    <property type="match status" value="1"/>
</dbReference>
<feature type="domain" description="Ketoreductase" evidence="2">
    <location>
        <begin position="64"/>
        <end position="246"/>
    </location>
</feature>
<protein>
    <recommendedName>
        <fullName evidence="2">Ketoreductase domain-containing protein</fullName>
    </recommendedName>
</protein>
<dbReference type="InterPro" id="IPR057326">
    <property type="entry name" value="KR_dom"/>
</dbReference>
<name>A0A8J2Q6S0_9HEXA</name>
<evidence type="ECO:0000256" key="1">
    <source>
        <dbReference type="ARBA" id="ARBA00023002"/>
    </source>
</evidence>
<dbReference type="GO" id="GO:0006629">
    <property type="term" value="P:lipid metabolic process"/>
    <property type="evidence" value="ECO:0007669"/>
    <property type="project" value="UniProtKB-ARBA"/>
</dbReference>
<proteinExistence type="predicted"/>
<dbReference type="InterPro" id="IPR002347">
    <property type="entry name" value="SDR_fam"/>
</dbReference>
<gene>
    <name evidence="3" type="ORF">AFUS01_LOCUS46397</name>
</gene>
<sequence length="316" mass="33583">MLSFSIPVIIVARFIDFSRRAPSLAIRSTIFPRSNLFQNQSRSLSLSLVRNMASSSLLTGLENKVVLITGGSSGIGRYSAVEFAKNGCKVVISGRSESGLSETSALIRESASSATIVQVVADLENPEECKRVVAETVSKLGQLDVLVNSAGILQRGSIETLTLEEFDKQMNINIRSVFVITQAAVPHLKATKGSIVNISSVTGHRAAPGVLSYNVSKAALDHFTRSVALELAPAGVRCNAVNPGVVVTNCHRNAGLTEEDYAKFLEHSKTTHALGRVANAEEVAKAIVFLSSNELSGFMTGVTLPIDGGRGITCPR</sequence>
<dbReference type="OrthoDB" id="47007at2759"/>
<dbReference type="InterPro" id="IPR020904">
    <property type="entry name" value="Sc_DH/Rdtase_CS"/>
</dbReference>
<dbReference type="SMART" id="SM00822">
    <property type="entry name" value="PKS_KR"/>
    <property type="match status" value="1"/>
</dbReference>
<dbReference type="Proteomes" id="UP000708208">
    <property type="component" value="Unassembled WGS sequence"/>
</dbReference>
<reference evidence="3" key="1">
    <citation type="submission" date="2021-06" db="EMBL/GenBank/DDBJ databases">
        <authorList>
            <person name="Hodson N. C."/>
            <person name="Mongue J. A."/>
            <person name="Jaron S. K."/>
        </authorList>
    </citation>
    <scope>NUCLEOTIDE SEQUENCE</scope>
</reference>
<keyword evidence="4" id="KW-1185">Reference proteome</keyword>
<evidence type="ECO:0000313" key="3">
    <source>
        <dbReference type="EMBL" id="CAG7837256.1"/>
    </source>
</evidence>
<dbReference type="PANTHER" id="PTHR43975:SF5">
    <property type="entry name" value="PUTATIVE-RELATED"/>
    <property type="match status" value="1"/>
</dbReference>
<dbReference type="PANTHER" id="PTHR43975">
    <property type="entry name" value="ZGC:101858"/>
    <property type="match status" value="1"/>
</dbReference>
<dbReference type="EMBL" id="CAJVCH010571346">
    <property type="protein sequence ID" value="CAG7837256.1"/>
    <property type="molecule type" value="Genomic_DNA"/>
</dbReference>
<accession>A0A8J2Q6S0</accession>
<organism evidence="3 4">
    <name type="scientific">Allacma fusca</name>
    <dbReference type="NCBI Taxonomy" id="39272"/>
    <lineage>
        <taxon>Eukaryota</taxon>
        <taxon>Metazoa</taxon>
        <taxon>Ecdysozoa</taxon>
        <taxon>Arthropoda</taxon>
        <taxon>Hexapoda</taxon>
        <taxon>Collembola</taxon>
        <taxon>Symphypleona</taxon>
        <taxon>Sminthuridae</taxon>
        <taxon>Allacma</taxon>
    </lineage>
</organism>